<name>A0ACC3D002_9PEZI</name>
<gene>
    <name evidence="1" type="ORF">LTS18_009933</name>
</gene>
<evidence type="ECO:0000313" key="2">
    <source>
        <dbReference type="Proteomes" id="UP001186974"/>
    </source>
</evidence>
<organism evidence="1 2">
    <name type="scientific">Coniosporium uncinatum</name>
    <dbReference type="NCBI Taxonomy" id="93489"/>
    <lineage>
        <taxon>Eukaryota</taxon>
        <taxon>Fungi</taxon>
        <taxon>Dikarya</taxon>
        <taxon>Ascomycota</taxon>
        <taxon>Pezizomycotina</taxon>
        <taxon>Dothideomycetes</taxon>
        <taxon>Dothideomycetes incertae sedis</taxon>
        <taxon>Coniosporium</taxon>
    </lineage>
</organism>
<accession>A0ACC3D002</accession>
<protein>
    <submittedName>
        <fullName evidence="1">Uncharacterized protein</fullName>
    </submittedName>
</protein>
<proteinExistence type="predicted"/>
<reference evidence="1" key="1">
    <citation type="submission" date="2024-09" db="EMBL/GenBank/DDBJ databases">
        <title>Black Yeasts Isolated from many extreme environments.</title>
        <authorList>
            <person name="Coleine C."/>
            <person name="Stajich J.E."/>
            <person name="Selbmann L."/>
        </authorList>
    </citation>
    <scope>NUCLEOTIDE SEQUENCE</scope>
    <source>
        <strain evidence="1">CCFEE 5737</strain>
    </source>
</reference>
<feature type="non-terminal residue" evidence="1">
    <location>
        <position position="1"/>
    </location>
</feature>
<keyword evidence="2" id="KW-1185">Reference proteome</keyword>
<dbReference type="EMBL" id="JAWDJW010009066">
    <property type="protein sequence ID" value="KAK3059843.1"/>
    <property type="molecule type" value="Genomic_DNA"/>
</dbReference>
<sequence>PRDGSAQRCLPPSSSSSSSYPSLVPQDPSDSNLNKRSSRPAHYSPDNISSSSSSSSNLADDERSSYDPSSMGPDAGRDEPRYEGEDTRLTSTKELSGFYAYGWAAELP</sequence>
<dbReference type="Proteomes" id="UP001186974">
    <property type="component" value="Unassembled WGS sequence"/>
</dbReference>
<evidence type="ECO:0000313" key="1">
    <source>
        <dbReference type="EMBL" id="KAK3059843.1"/>
    </source>
</evidence>
<comment type="caution">
    <text evidence="1">The sequence shown here is derived from an EMBL/GenBank/DDBJ whole genome shotgun (WGS) entry which is preliminary data.</text>
</comment>